<evidence type="ECO:0000313" key="2">
    <source>
        <dbReference type="EMBL" id="GAG60222.1"/>
    </source>
</evidence>
<dbReference type="PANTHER" id="PTHR22916">
    <property type="entry name" value="GLYCOSYLTRANSFERASE"/>
    <property type="match status" value="1"/>
</dbReference>
<feature type="domain" description="Glycosyltransferase 2-like" evidence="1">
    <location>
        <begin position="7"/>
        <end position="82"/>
    </location>
</feature>
<organism evidence="2">
    <name type="scientific">marine sediment metagenome</name>
    <dbReference type="NCBI Taxonomy" id="412755"/>
    <lineage>
        <taxon>unclassified sequences</taxon>
        <taxon>metagenomes</taxon>
        <taxon>ecological metagenomes</taxon>
    </lineage>
</organism>
<proteinExistence type="predicted"/>
<reference evidence="2" key="1">
    <citation type="journal article" date="2014" name="Front. Microbiol.">
        <title>High frequency of phylogenetically diverse reductive dehalogenase-homologous genes in deep subseafloor sedimentary metagenomes.</title>
        <authorList>
            <person name="Kawai M."/>
            <person name="Futagami T."/>
            <person name="Toyoda A."/>
            <person name="Takaki Y."/>
            <person name="Nishi S."/>
            <person name="Hori S."/>
            <person name="Arai W."/>
            <person name="Tsubouchi T."/>
            <person name="Morono Y."/>
            <person name="Uchiyama I."/>
            <person name="Ito T."/>
            <person name="Fujiyama A."/>
            <person name="Inagaki F."/>
            <person name="Takami H."/>
        </authorList>
    </citation>
    <scope>NUCLEOTIDE SEQUENCE</scope>
    <source>
        <strain evidence="2">Expedition CK06-06</strain>
    </source>
</reference>
<protein>
    <recommendedName>
        <fullName evidence="1">Glycosyltransferase 2-like domain-containing protein</fullName>
    </recommendedName>
</protein>
<feature type="non-terminal residue" evidence="2">
    <location>
        <position position="83"/>
    </location>
</feature>
<dbReference type="AlphaFoldDB" id="X0ZQ68"/>
<dbReference type="Pfam" id="PF00535">
    <property type="entry name" value="Glycos_transf_2"/>
    <property type="match status" value="1"/>
</dbReference>
<accession>X0ZQ68</accession>
<dbReference type="Gene3D" id="3.90.550.10">
    <property type="entry name" value="Spore Coat Polysaccharide Biosynthesis Protein SpsA, Chain A"/>
    <property type="match status" value="1"/>
</dbReference>
<gene>
    <name evidence="2" type="ORF">S01H4_14257</name>
</gene>
<dbReference type="InterPro" id="IPR001173">
    <property type="entry name" value="Glyco_trans_2-like"/>
</dbReference>
<name>X0ZQ68_9ZZZZ</name>
<dbReference type="InterPro" id="IPR029044">
    <property type="entry name" value="Nucleotide-diphossugar_trans"/>
</dbReference>
<dbReference type="GO" id="GO:0016758">
    <property type="term" value="F:hexosyltransferase activity"/>
    <property type="evidence" value="ECO:0007669"/>
    <property type="project" value="UniProtKB-ARBA"/>
</dbReference>
<dbReference type="PANTHER" id="PTHR22916:SF3">
    <property type="entry name" value="UDP-GLCNAC:BETAGAL BETA-1,3-N-ACETYLGLUCOSAMINYLTRANSFERASE-LIKE PROTEIN 1"/>
    <property type="match status" value="1"/>
</dbReference>
<dbReference type="SUPFAM" id="SSF53448">
    <property type="entry name" value="Nucleotide-diphospho-sugar transferases"/>
    <property type="match status" value="1"/>
</dbReference>
<dbReference type="EMBL" id="BART01006255">
    <property type="protein sequence ID" value="GAG60222.1"/>
    <property type="molecule type" value="Genomic_DNA"/>
</dbReference>
<evidence type="ECO:0000259" key="1">
    <source>
        <dbReference type="Pfam" id="PF00535"/>
    </source>
</evidence>
<sequence length="83" mass="9417">MLKPLISILTPFKNTAEFLQECLESIVKQTYTNWELIIIDDNSTDLSSEIVSTYAEKDSRIKLHKNTGNGIIDALRLAFKNSN</sequence>
<comment type="caution">
    <text evidence="2">The sequence shown here is derived from an EMBL/GenBank/DDBJ whole genome shotgun (WGS) entry which is preliminary data.</text>
</comment>